<accession>A0A814V6I6</accession>
<dbReference type="EMBL" id="CAJNOJ010000139">
    <property type="protein sequence ID" value="CAF1184859.1"/>
    <property type="molecule type" value="Genomic_DNA"/>
</dbReference>
<dbReference type="Proteomes" id="UP000663852">
    <property type="component" value="Unassembled WGS sequence"/>
</dbReference>
<dbReference type="AlphaFoldDB" id="A0A814V6I6"/>
<evidence type="ECO:0000313" key="3">
    <source>
        <dbReference type="Proteomes" id="UP000663852"/>
    </source>
</evidence>
<protein>
    <submittedName>
        <fullName evidence="2">Uncharacterized protein</fullName>
    </submittedName>
</protein>
<evidence type="ECO:0000313" key="2">
    <source>
        <dbReference type="EMBL" id="CAF1184859.1"/>
    </source>
</evidence>
<keyword evidence="1" id="KW-0175">Coiled coil</keyword>
<organism evidence="2 3">
    <name type="scientific">Adineta ricciae</name>
    <name type="common">Rotifer</name>
    <dbReference type="NCBI Taxonomy" id="249248"/>
    <lineage>
        <taxon>Eukaryota</taxon>
        <taxon>Metazoa</taxon>
        <taxon>Spiralia</taxon>
        <taxon>Gnathifera</taxon>
        <taxon>Rotifera</taxon>
        <taxon>Eurotatoria</taxon>
        <taxon>Bdelloidea</taxon>
        <taxon>Adinetida</taxon>
        <taxon>Adinetidae</taxon>
        <taxon>Adineta</taxon>
    </lineage>
</organism>
<evidence type="ECO:0000256" key="1">
    <source>
        <dbReference type="SAM" id="Coils"/>
    </source>
</evidence>
<sequence length="100" mass="11569">MSDNSSKNTPNAAANSTESTVCEYNIQLKIDKCEHQLKHELKLHGLAWDKINSKEEFIRKLKQEIDTLIIQESEISNSIKKLKTKIEDLREKQSKITDKN</sequence>
<comment type="caution">
    <text evidence="2">The sequence shown here is derived from an EMBL/GenBank/DDBJ whole genome shotgun (WGS) entry which is preliminary data.</text>
</comment>
<name>A0A814V6I6_ADIRI</name>
<proteinExistence type="predicted"/>
<gene>
    <name evidence="2" type="ORF">EDS130_LOCUS24460</name>
</gene>
<reference evidence="2" key="1">
    <citation type="submission" date="2021-02" db="EMBL/GenBank/DDBJ databases">
        <authorList>
            <person name="Nowell W R."/>
        </authorList>
    </citation>
    <scope>NUCLEOTIDE SEQUENCE</scope>
</reference>
<feature type="coiled-coil region" evidence="1">
    <location>
        <begin position="51"/>
        <end position="99"/>
    </location>
</feature>